<sequence length="156" mass="17089">MEKPKGSRTEVAIKPENMSGMVSTWISLIPRPNEVIELGEVLVPLLTGINEVVVQPNGPEGPRWNFNFRNTTEVILRVFIDLESGTMMQQLEQHASTPTRAEDMRTFLKAIEEDKNASSEEEESSSKGESGLPSGNNEGEGGSTSVLPSKRKESSS</sequence>
<organism evidence="2">
    <name type="scientific">marine sediment metagenome</name>
    <dbReference type="NCBI Taxonomy" id="412755"/>
    <lineage>
        <taxon>unclassified sequences</taxon>
        <taxon>metagenomes</taxon>
        <taxon>ecological metagenomes</taxon>
    </lineage>
</organism>
<comment type="caution">
    <text evidence="2">The sequence shown here is derived from an EMBL/GenBank/DDBJ whole genome shotgun (WGS) entry which is preliminary data.</text>
</comment>
<dbReference type="AlphaFoldDB" id="A0A0F9NQB2"/>
<feature type="compositionally biased region" description="Basic and acidic residues" evidence="1">
    <location>
        <begin position="100"/>
        <end position="118"/>
    </location>
</feature>
<protein>
    <submittedName>
        <fullName evidence="2">Uncharacterized protein</fullName>
    </submittedName>
</protein>
<feature type="compositionally biased region" description="Polar residues" evidence="1">
    <location>
        <begin position="90"/>
        <end position="99"/>
    </location>
</feature>
<reference evidence="2" key="1">
    <citation type="journal article" date="2015" name="Nature">
        <title>Complex archaea that bridge the gap between prokaryotes and eukaryotes.</title>
        <authorList>
            <person name="Spang A."/>
            <person name="Saw J.H."/>
            <person name="Jorgensen S.L."/>
            <person name="Zaremba-Niedzwiedzka K."/>
            <person name="Martijn J."/>
            <person name="Lind A.E."/>
            <person name="van Eijk R."/>
            <person name="Schleper C."/>
            <person name="Guy L."/>
            <person name="Ettema T.J."/>
        </authorList>
    </citation>
    <scope>NUCLEOTIDE SEQUENCE</scope>
</reference>
<name>A0A0F9NQB2_9ZZZZ</name>
<accession>A0A0F9NQB2</accession>
<evidence type="ECO:0000313" key="2">
    <source>
        <dbReference type="EMBL" id="KKN20104.1"/>
    </source>
</evidence>
<proteinExistence type="predicted"/>
<dbReference type="EMBL" id="LAZR01003271">
    <property type="protein sequence ID" value="KKN20104.1"/>
    <property type="molecule type" value="Genomic_DNA"/>
</dbReference>
<feature type="compositionally biased region" description="Low complexity" evidence="1">
    <location>
        <begin position="127"/>
        <end position="137"/>
    </location>
</feature>
<gene>
    <name evidence="2" type="ORF">LCGC14_0938870</name>
</gene>
<feature type="region of interest" description="Disordered" evidence="1">
    <location>
        <begin position="90"/>
        <end position="156"/>
    </location>
</feature>
<evidence type="ECO:0000256" key="1">
    <source>
        <dbReference type="SAM" id="MobiDB-lite"/>
    </source>
</evidence>